<dbReference type="KEGG" id="msea:METESE_21950"/>
<organism evidence="5 6">
    <name type="scientific">Mesoterricola sediminis</name>
    <dbReference type="NCBI Taxonomy" id="2927980"/>
    <lineage>
        <taxon>Bacteria</taxon>
        <taxon>Pseudomonadati</taxon>
        <taxon>Acidobacteriota</taxon>
        <taxon>Holophagae</taxon>
        <taxon>Holophagales</taxon>
        <taxon>Holophagaceae</taxon>
        <taxon>Mesoterricola</taxon>
    </lineage>
</organism>
<dbReference type="PROSITE" id="PS00892">
    <property type="entry name" value="HIT_1"/>
    <property type="match status" value="1"/>
</dbReference>
<evidence type="ECO:0000259" key="4">
    <source>
        <dbReference type="PROSITE" id="PS51084"/>
    </source>
</evidence>
<feature type="domain" description="HIT" evidence="4">
    <location>
        <begin position="7"/>
        <end position="116"/>
    </location>
</feature>
<evidence type="ECO:0000313" key="5">
    <source>
        <dbReference type="EMBL" id="BDU77237.1"/>
    </source>
</evidence>
<dbReference type="InterPro" id="IPR011146">
    <property type="entry name" value="HIT-like"/>
</dbReference>
<evidence type="ECO:0000256" key="2">
    <source>
        <dbReference type="PIRSR" id="PIRSR601310-3"/>
    </source>
</evidence>
<dbReference type="RefSeq" id="WP_243332207.1">
    <property type="nucleotide sequence ID" value="NZ_AP027081.1"/>
</dbReference>
<accession>A0AA48H062</accession>
<evidence type="ECO:0000256" key="3">
    <source>
        <dbReference type="PROSITE-ProRule" id="PRU00464"/>
    </source>
</evidence>
<dbReference type="InterPro" id="IPR001310">
    <property type="entry name" value="Histidine_triad_HIT"/>
</dbReference>
<protein>
    <submittedName>
        <fullName evidence="5">Histidine triad nucleotide-binding protein</fullName>
    </submittedName>
</protein>
<dbReference type="InterPro" id="IPR036265">
    <property type="entry name" value="HIT-like_sf"/>
</dbReference>
<dbReference type="EMBL" id="AP027081">
    <property type="protein sequence ID" value="BDU77237.1"/>
    <property type="molecule type" value="Genomic_DNA"/>
</dbReference>
<dbReference type="PANTHER" id="PTHR23089">
    <property type="entry name" value="HISTIDINE TRIAD HIT PROTEIN"/>
    <property type="match status" value="1"/>
</dbReference>
<proteinExistence type="predicted"/>
<dbReference type="CDD" id="cd01276">
    <property type="entry name" value="PKCI_related"/>
    <property type="match status" value="1"/>
</dbReference>
<dbReference type="PRINTS" id="PR00332">
    <property type="entry name" value="HISTRIAD"/>
</dbReference>
<evidence type="ECO:0000313" key="6">
    <source>
        <dbReference type="Proteomes" id="UP001228113"/>
    </source>
</evidence>
<sequence length="116" mass="12359">MADSNCIFCAIAEGRIPATIVHQDADVVAFKDIAPQAPVHLVLVPREHFAGLNELTPDRARLVGRIALVAKELAEAQGCAANGWRLVSNCGPDAGQTVFHLHFHVLGGRPMAGKMV</sequence>
<name>A0AA48H062_9BACT</name>
<feature type="active site" description="Tele-AMP-histidine intermediate" evidence="1">
    <location>
        <position position="102"/>
    </location>
</feature>
<dbReference type="InterPro" id="IPR019808">
    <property type="entry name" value="Histidine_triad_CS"/>
</dbReference>
<keyword evidence="6" id="KW-1185">Reference proteome</keyword>
<reference evidence="5" key="1">
    <citation type="journal article" date="2023" name="Int. J. Syst. Evol. Microbiol.">
        <title>Mesoterricola silvestris gen. nov., sp. nov., Mesoterricola sediminis sp. nov., Geothrix oryzae sp. nov., Geothrix edaphica sp. nov., Geothrix rubra sp. nov., and Geothrix limicola sp. nov., six novel members of Acidobacteriota isolated from soils.</title>
        <authorList>
            <person name="Itoh H."/>
            <person name="Sugisawa Y."/>
            <person name="Mise K."/>
            <person name="Xu Z."/>
            <person name="Kuniyasu M."/>
            <person name="Ushijima N."/>
            <person name="Kawano K."/>
            <person name="Kobayashi E."/>
            <person name="Shiratori Y."/>
            <person name="Masuda Y."/>
            <person name="Senoo K."/>
        </authorList>
    </citation>
    <scope>NUCLEOTIDE SEQUENCE</scope>
    <source>
        <strain evidence="5">W786</strain>
    </source>
</reference>
<dbReference type="Gene3D" id="3.30.428.10">
    <property type="entry name" value="HIT-like"/>
    <property type="match status" value="1"/>
</dbReference>
<dbReference type="SUPFAM" id="SSF54197">
    <property type="entry name" value="HIT-like"/>
    <property type="match status" value="1"/>
</dbReference>
<dbReference type="PROSITE" id="PS51084">
    <property type="entry name" value="HIT_2"/>
    <property type="match status" value="1"/>
</dbReference>
<dbReference type="AlphaFoldDB" id="A0AA48H062"/>
<dbReference type="Pfam" id="PF11969">
    <property type="entry name" value="DcpS_C"/>
    <property type="match status" value="1"/>
</dbReference>
<dbReference type="GO" id="GO:0003824">
    <property type="term" value="F:catalytic activity"/>
    <property type="evidence" value="ECO:0007669"/>
    <property type="project" value="InterPro"/>
</dbReference>
<gene>
    <name evidence="5" type="ORF">METESE_21950</name>
</gene>
<feature type="short sequence motif" description="Histidine triad motif" evidence="2 3">
    <location>
        <begin position="100"/>
        <end position="104"/>
    </location>
</feature>
<evidence type="ECO:0000256" key="1">
    <source>
        <dbReference type="PIRSR" id="PIRSR601310-1"/>
    </source>
</evidence>
<dbReference type="Proteomes" id="UP001228113">
    <property type="component" value="Chromosome"/>
</dbReference>